<evidence type="ECO:0000256" key="1">
    <source>
        <dbReference type="ARBA" id="ARBA00022450"/>
    </source>
</evidence>
<proteinExistence type="predicted"/>
<sequence>MTIENDIKRPSNDVTTLENGKALNFRRQIPSPHERMYCNGSLDKWRLFISHISERCDLSGLAKACTRYQLALTGFSDVDTHRERQTVTVDVPEGVNTALRDRYIRQGGSLRSIVLFAVHQMLKGFGNGSHTVTASISPDVEHGLSWEVSPTIVSHKNRGQTSVLEAIRNIDISNQRLQSSKNEENEEESQANRASRLEEVGSELEGGWMKSELFDLPVVFVKSRLGHVMRLSSIDVDFPLAVLVHEGHNDGDLQLAVQFSTALFAPETIQNFTDALKILLAEASTGPGTLVKDIDLLSAQQIQQLDVWNNTDGDYESSKRLNHLVEDAVRHCPDKVAVVCEERELTYGDLNRQANSLARYLCRFVQPEQLLGLFLEKNELLIITILAIWKSGAAYVPIDPAFPDDRVRFVLDDTKANILIASDAHAARLQTIASNKDIQVIRLELLLKELTSSAAGEFHDGQNLDHLPLNSRQLAYVTYTSGTTGFPKGIFKEHTSVVNSITDLSVKYGVAGSHHETILLFSAYVFEPFVRQLLMALVNGHLLAIISDVKKYDSDYLLSLMQRHQVTYLNGTASVLQEYDFSTCPSLKRIIIVGENLTAARYDSLRQRFKGTILNEYGFTESAFVSALNIFEPHSKRENTSLGRPVRNVKCYILNQELKRTPIGVTGELHIGGLGISRGYLNRPDLTPFKFIPNPFQTGREKELGINRLMYKTGDLARWLPNGEVEYLGRADFQIKLRGIRIEPGEIESTLSMYPNIRTSLVVSRKLRSRGEETANEHLVGYYVCQNNVEVVPEESLLAFLETKLPRYMIPSRLVHLEYIPVNINGKADLKALPVVDLSRPAKGALNNLGNQTEIDLQKIWSDVLGIGNDSISPDDSFFRLGGHSISCIQLIARIRQQFSVSISVEDVFSIKTLSRMAAFLRKRQSEIEASCTTDIATLSSTSQSFPVPSGSNSTCYLANSLQQGFIYHYLKNKEPSGTYIMQSVLRYDTELQPDVFRKAWKLTQHAFPALRLRFLWEKDVFQIIDQDQPLHFRFFSSDRDLEGLSREDKLQNLQNQDLQEDYKLDAGELFRVYMIKHDDQHFSSLFSCHHAILDGWSLPLLFQHVHEEYLRLIKGGHFHFDTPIDKAYGHSQNFLQMNRDTHLEYWSGVVEQITERCDMNVLLNEQSRYKIPLANYDQVRDQRQQTLHLDGDMHLRNIHDACSERGITLHSILQFIWHTILQKYGGGSHTVTGTTISGRNLPVEGIEHSVGLYINTLPLVIDHTEYKNKSVLDAMSDVQAKVNAMNTRGHVELGRLYKSNLKHGLFDTLFVFESYPALDRMKELHHQEALQYSIQGNMEKLNYPLTAIVQDINAATIDTLTFTICYASELFDTPTILELLSMVQDTIKQISSNLTRPANSLEYLSLAQVNQLAEWNATEADFPDATLHQQFELEVDRVPSKTAIIYEDVTLTYHELNERANRMAWQLKREVGIKPDDLVALVLDKSEHMMVSILAVWKSGGAYVPIDPSYPEDRISYILQDTNAVTVIADPIYIPKVEKLTRLGVPIYPSDLATHNTSDWSSDNPPSSSINTNLAYIFYTSGTTGRPKGVMVEHHGVVNLQTSLSRIFGLRETDDEVIFSFSNYVFDHFVEQMTDALLNGQTLLVLNDTMRGDKERLYQYMEKNRVTYLSGTPSVISMYEFSRFKAHLRRVDCIGEAFSEPVFDQIRETFQGLIINGYGPTEVSITTHKRLYPFPERRTDKSIGCQIANSTSYVLDEDMKRVPIGAVGELYLGGDGVARGYHNRPDLTADRFPFNPFQTDKEKSEGRNMRLYKTGDLVRWIPGSRGEVEYLGRNDFQVKIRGVRIELGEVEAVLSSYPEIKQSVVVPKKRAQGGQTFLVGYCVSGSTISSIDIKRFMQSRLPDYMVPSRLIFVTKLPVTPSGKLDTKALPAVDELTDNEVVAPRTEIERTLREIWAELLEIPLEDISIYSDFFGLGGDSLKSTRLSFMVNEFLHRTISVAELFQHRTIEALGRLIVNGIGDIQDIALITDTNKDISISPAQERVLFLHELEGGNSKGYNITKTLQLSSQTSPSLIEQALRKLLSRHEALRTLLQKDAVSGIYHQKILNNNEAQSLFFIKTSTVRDLDHLDQKISDASQHIFHLGEELPLRVYMFTENGVSLYLTFVIHHSNFDGWSWNIVFRELVMLYSRLQGKDSITLPNLTVQYKEFAHHHRHILTGDRFRVLSEFWRSKLENFEPLHLNTDKSRPPHFEYDGDDVNFIIGEQEVKVLQKVAKRCKASLYAVLLALYGLMLASYTHQTNIPVGVPVTHRTHPQFQSVVGFFVNLLVVRVDVTRQGIVGLVKRVMRELVDAQLHQDMPFQEVTKLLNTEHDPSRHPLVQTVFNYESNQADTLSTKANKGDFAEYQPKLAYSAAKFDFSATVSEMGSEVMVNFNYAISLFTKSTILGMLDTYRHLIYGVCHLTEHGINDTTQLPLTPMCQGDGSHLPLLETHLTTSGDKEPAATLNKLFEAEVALASDCVAIVEGEKTITYGDLNAQANQLAWYLLSITDLKPDDHVALMLDKSISMLICILAVWKAGAAYLPLDPTFPDNRIGTILQESKPKAVLLHSKYAVRFESQGINLVTIDTTENISRQSTDDVKSNVQPENLAYSIFTSGTTGKPKGVSVKQNGVINLRNGLRMRYFGNCAPGNHSVLFLSNYIFDFSLEQIALSILSGQTLIIPPENYFASNEFYDICNSYKLSYLSGTPSLLQQIDLRKLKFLKMVTAAGEELHVSQYKKMRDSFHGTIHNAYGITETTVYNLITAFSANDGFENCLREVLPGNRIYLLSHNLQPVPLNAVGQLYLTGDCLARGYLNQPTLTTQRFIPNPFRTDEDVASGKFSHLYKTGDLARCRLDSSGNTYIEYMGRNDLQVKLRGLRIELSEVQRVMSSVPGVEDCAVIAKYMDDNPRSRVAQYLVGYYSTENPSGLEEIIIRHMKTKLPGYMIPDHLCHLRGPFPVTRTGKLDIQKLPDIGVTTGPRAVYSPPHNALQSKLCALWASVLGVERCGIDDDLFKMGGDSITSLHLVAQIHHRLSCKVTVRDLFEYRTIRKLYNNVLRNDLSGSTSEFRTEQGLVTGEAPLLPIQEWFLSKPLEKRDQWNHTFYIQTPELDVDRLSVAVQKLQDYHDAFRMRLKQKGETFVLSFPTEHQKIALRVLDVSSICKRAAVNEALSEWQSAFNIENGPIGTIGYLYGYSDKTARVWFSIHHLAIDTVSWQILIRDLRNLYLGENSGSKGSSLRLWANSMSSYQGSKLEREYWDNLIAQSSESVAALPPSTRPRLKLGRVMGADKSASLLQHAGQMEASVLAAVGLALQDVEPICCNMVTLEGHGREEGIDSTLDVSRTMGWFTSMYPFQIPHVKEVDMLAAVAEIKAEVDRVPCHGAGYGALYGYLRRPLPSVSVNYLGQLTRTSHMPDDDWNLAIGNGEYAYGLTCSPEDAKKSSSAIDITVTCINGRVAVDVSSIWDQDKSEVLISTIERGLDHIAEQLSSGSTSSTDSPSCQLFTEETFTPYFEYRDPSHRQGPTLFLLPPGEGGAESYFNNIVKYLPKHNLVAFNNLYLHSKALQTFEELAEWYADHIRRLQPHGPYHLLGWSFGGILAMEISRRLDDGSGKAISSLLFIDTYFDVRGATEEIGMAERTILDKIHHIYDPEPTRLAHMLSRVKDVVLFKAAKPNDKYTSDEQRLLYEYYHRTRANNLDKFIPIERVSVMPLQGNTHFSWVRDVEQVKKAVDEVTEQDDHLLDDRLLQVLGWLTLQRQKIRSFNGGQP</sequence>
<dbReference type="Pfam" id="PF00668">
    <property type="entry name" value="Condensation"/>
    <property type="match status" value="3"/>
</dbReference>
<keyword evidence="3" id="KW-0436">Ligase</keyword>
<dbReference type="SUPFAM" id="SSF53474">
    <property type="entry name" value="alpha/beta-Hydrolases"/>
    <property type="match status" value="1"/>
</dbReference>
<dbReference type="InterPro" id="IPR020845">
    <property type="entry name" value="AMP-binding_CS"/>
</dbReference>
<dbReference type="PROSITE" id="PS00012">
    <property type="entry name" value="PHOSPHOPANTETHEINE"/>
    <property type="match status" value="3"/>
</dbReference>
<dbReference type="Gene3D" id="3.30.300.30">
    <property type="match status" value="3"/>
</dbReference>
<dbReference type="InterPro" id="IPR042099">
    <property type="entry name" value="ANL_N_sf"/>
</dbReference>
<dbReference type="GO" id="GO:0031177">
    <property type="term" value="F:phosphopantetheine binding"/>
    <property type="evidence" value="ECO:0007669"/>
    <property type="project" value="InterPro"/>
</dbReference>
<feature type="domain" description="Carrier" evidence="5">
    <location>
        <begin position="1943"/>
        <end position="2020"/>
    </location>
</feature>
<evidence type="ECO:0000256" key="3">
    <source>
        <dbReference type="ARBA" id="ARBA00022598"/>
    </source>
</evidence>
<dbReference type="NCBIfam" id="NF003417">
    <property type="entry name" value="PRK04813.1"/>
    <property type="match status" value="3"/>
</dbReference>
<evidence type="ECO:0000313" key="7">
    <source>
        <dbReference type="Proteomes" id="UP000243015"/>
    </source>
</evidence>
<dbReference type="GO" id="GO:0016874">
    <property type="term" value="F:ligase activity"/>
    <property type="evidence" value="ECO:0007669"/>
    <property type="project" value="UniProtKB-KW"/>
</dbReference>
<feature type="region of interest" description="Disordered" evidence="4">
    <location>
        <begin position="175"/>
        <end position="197"/>
    </location>
</feature>
<comment type="caution">
    <text evidence="6">The sequence shown here is derived from an EMBL/GenBank/DDBJ whole genome shotgun (WGS) entry which is preliminary data.</text>
</comment>
<dbReference type="CDD" id="cd17648">
    <property type="entry name" value="A_NRPS_ACVS-like"/>
    <property type="match status" value="1"/>
</dbReference>
<dbReference type="InterPro" id="IPR010071">
    <property type="entry name" value="AA_adenyl_dom"/>
</dbReference>
<dbReference type="FunFam" id="3.40.50.980:FF:000001">
    <property type="entry name" value="Non-ribosomal peptide synthetase"/>
    <property type="match status" value="3"/>
</dbReference>
<dbReference type="InterPro" id="IPR006162">
    <property type="entry name" value="Ppantetheine_attach_site"/>
</dbReference>
<dbReference type="SUPFAM" id="SSF47336">
    <property type="entry name" value="ACP-like"/>
    <property type="match status" value="3"/>
</dbReference>
<dbReference type="Pfam" id="PF00550">
    <property type="entry name" value="PP-binding"/>
    <property type="match status" value="3"/>
</dbReference>
<dbReference type="Proteomes" id="UP000243015">
    <property type="component" value="Unassembled WGS sequence"/>
</dbReference>
<evidence type="ECO:0000313" key="6">
    <source>
        <dbReference type="EMBL" id="OAL68328.1"/>
    </source>
</evidence>
<dbReference type="InterPro" id="IPR001031">
    <property type="entry name" value="Thioesterase"/>
</dbReference>
<evidence type="ECO:0000256" key="2">
    <source>
        <dbReference type="ARBA" id="ARBA00022553"/>
    </source>
</evidence>
<dbReference type="InterPro" id="IPR045851">
    <property type="entry name" value="AMP-bd_C_sf"/>
</dbReference>
<dbReference type="Gene3D" id="1.10.1200.10">
    <property type="entry name" value="ACP-like"/>
    <property type="match status" value="3"/>
</dbReference>
<dbReference type="InterPro" id="IPR000873">
    <property type="entry name" value="AMP-dep_synth/lig_dom"/>
</dbReference>
<dbReference type="InterPro" id="IPR029058">
    <property type="entry name" value="AB_hydrolase_fold"/>
</dbReference>
<dbReference type="PROSITE" id="PS50075">
    <property type="entry name" value="CARRIER"/>
    <property type="match status" value="3"/>
</dbReference>
<dbReference type="Gene3D" id="2.30.38.10">
    <property type="entry name" value="Luciferase, Domain 3"/>
    <property type="match status" value="2"/>
</dbReference>
<feature type="domain" description="Carrier" evidence="5">
    <location>
        <begin position="3025"/>
        <end position="3100"/>
    </location>
</feature>
<dbReference type="GO" id="GO:0005737">
    <property type="term" value="C:cytoplasm"/>
    <property type="evidence" value="ECO:0007669"/>
    <property type="project" value="TreeGrafter"/>
</dbReference>
<protein>
    <submittedName>
        <fullName evidence="6">N-(5-amino-5-carboxypentanoyl)-L-cysteinyl-D-valine synthase</fullName>
    </submittedName>
</protein>
<dbReference type="GO" id="GO:0044281">
    <property type="term" value="P:small molecule metabolic process"/>
    <property type="evidence" value="ECO:0007669"/>
    <property type="project" value="UniProtKB-ARBA"/>
</dbReference>
<reference evidence="6 7" key="1">
    <citation type="submission" date="2016-05" db="EMBL/GenBank/DDBJ databases">
        <title>Genome sequencing of Trichophyton rubrum CMCC(F)T1i isolated from hair.</title>
        <authorList>
            <person name="Zhan P."/>
            <person name="Tao Y."/>
            <person name="Liu W."/>
        </authorList>
    </citation>
    <scope>NUCLEOTIDE SEQUENCE [LARGE SCALE GENOMIC DNA]</scope>
    <source>
        <strain evidence="7">CMCC(F)T1i</strain>
    </source>
</reference>
<dbReference type="InterPro" id="IPR025110">
    <property type="entry name" value="AMP-bd_C"/>
</dbReference>
<feature type="domain" description="Carrier" evidence="5">
    <location>
        <begin position="848"/>
        <end position="925"/>
    </location>
</feature>
<dbReference type="Gene3D" id="3.40.50.12780">
    <property type="entry name" value="N-terminal domain of ligase-like"/>
    <property type="match status" value="1"/>
</dbReference>
<dbReference type="Gene3D" id="3.40.50.980">
    <property type="match status" value="4"/>
</dbReference>
<organism evidence="6 7">
    <name type="scientific">Trichophyton rubrum</name>
    <name type="common">Athlete's foot fungus</name>
    <name type="synonym">Epidermophyton rubrum</name>
    <dbReference type="NCBI Taxonomy" id="5551"/>
    <lineage>
        <taxon>Eukaryota</taxon>
        <taxon>Fungi</taxon>
        <taxon>Dikarya</taxon>
        <taxon>Ascomycota</taxon>
        <taxon>Pezizomycotina</taxon>
        <taxon>Eurotiomycetes</taxon>
        <taxon>Eurotiomycetidae</taxon>
        <taxon>Onygenales</taxon>
        <taxon>Arthrodermataceae</taxon>
        <taxon>Trichophyton</taxon>
    </lineage>
</organism>
<accession>A0A178F849</accession>
<dbReference type="InterPro" id="IPR020806">
    <property type="entry name" value="PKS_PP-bd"/>
</dbReference>
<evidence type="ECO:0000259" key="5">
    <source>
        <dbReference type="PROSITE" id="PS50075"/>
    </source>
</evidence>
<gene>
    <name evidence="6" type="ORF">A7C99_0268</name>
</gene>
<dbReference type="InterPro" id="IPR023213">
    <property type="entry name" value="CAT-like_dom_sf"/>
</dbReference>
<name>A0A178F849_TRIRU</name>
<dbReference type="Gene3D" id="3.40.50.1820">
    <property type="entry name" value="alpha/beta hydrolase"/>
    <property type="match status" value="1"/>
</dbReference>
<dbReference type="EMBL" id="LHPM01000007">
    <property type="protein sequence ID" value="OAL68328.1"/>
    <property type="molecule type" value="Genomic_DNA"/>
</dbReference>
<keyword evidence="2" id="KW-0597">Phosphoprotein</keyword>
<dbReference type="PANTHER" id="PTHR45527:SF1">
    <property type="entry name" value="FATTY ACID SYNTHASE"/>
    <property type="match status" value="1"/>
</dbReference>
<dbReference type="SMART" id="SM00823">
    <property type="entry name" value="PKS_PP"/>
    <property type="match status" value="3"/>
</dbReference>
<dbReference type="PROSITE" id="PS00455">
    <property type="entry name" value="AMP_BINDING"/>
    <property type="match status" value="2"/>
</dbReference>
<dbReference type="GO" id="GO:0043041">
    <property type="term" value="P:amino acid activation for nonribosomal peptide biosynthetic process"/>
    <property type="evidence" value="ECO:0007669"/>
    <property type="project" value="TreeGrafter"/>
</dbReference>
<dbReference type="InterPro" id="IPR036736">
    <property type="entry name" value="ACP-like_sf"/>
</dbReference>
<dbReference type="PANTHER" id="PTHR45527">
    <property type="entry name" value="NONRIBOSOMAL PEPTIDE SYNTHETASE"/>
    <property type="match status" value="1"/>
</dbReference>
<dbReference type="Pfam" id="PF00501">
    <property type="entry name" value="AMP-binding"/>
    <property type="match status" value="3"/>
</dbReference>
<dbReference type="InterPro" id="IPR009081">
    <property type="entry name" value="PP-bd_ACP"/>
</dbReference>
<dbReference type="VEuPathDB" id="FungiDB:TERG_08204"/>
<dbReference type="Gene3D" id="3.30.559.10">
    <property type="entry name" value="Chloramphenicol acetyltransferase-like domain"/>
    <property type="match status" value="3"/>
</dbReference>
<keyword evidence="1" id="KW-0596">Phosphopantetheine</keyword>
<dbReference type="InterPro" id="IPR001242">
    <property type="entry name" value="Condensation_dom"/>
</dbReference>
<dbReference type="FunFam" id="1.10.1200.10:FF:000005">
    <property type="entry name" value="Nonribosomal peptide synthetase 1"/>
    <property type="match status" value="2"/>
</dbReference>
<evidence type="ECO:0000256" key="4">
    <source>
        <dbReference type="SAM" id="MobiDB-lite"/>
    </source>
</evidence>
<dbReference type="NCBIfam" id="TIGR01733">
    <property type="entry name" value="AA-adenyl-dom"/>
    <property type="match status" value="3"/>
</dbReference>
<dbReference type="Pfam" id="PF13193">
    <property type="entry name" value="AMP-binding_C"/>
    <property type="match status" value="1"/>
</dbReference>
<dbReference type="SUPFAM" id="SSF52777">
    <property type="entry name" value="CoA-dependent acyltransferases"/>
    <property type="match status" value="7"/>
</dbReference>
<dbReference type="Pfam" id="PF00975">
    <property type="entry name" value="Thioesterase"/>
    <property type="match status" value="1"/>
</dbReference>
<dbReference type="SUPFAM" id="SSF56801">
    <property type="entry name" value="Acetyl-CoA synthetase-like"/>
    <property type="match status" value="3"/>
</dbReference>
<dbReference type="Gene3D" id="3.30.559.30">
    <property type="entry name" value="Nonribosomal peptide synthetase, condensation domain"/>
    <property type="match status" value="4"/>
</dbReference>
<dbReference type="GO" id="GO:0044550">
    <property type="term" value="P:secondary metabolite biosynthetic process"/>
    <property type="evidence" value="ECO:0007669"/>
    <property type="project" value="UniProtKB-ARBA"/>
</dbReference>